<dbReference type="EMBL" id="BMAW01095915">
    <property type="protein sequence ID" value="GFS72545.1"/>
    <property type="molecule type" value="Genomic_DNA"/>
</dbReference>
<organism evidence="1 3">
    <name type="scientific">Nephila pilipes</name>
    <name type="common">Giant wood spider</name>
    <name type="synonym">Nephila maculata</name>
    <dbReference type="NCBI Taxonomy" id="299642"/>
    <lineage>
        <taxon>Eukaryota</taxon>
        <taxon>Metazoa</taxon>
        <taxon>Ecdysozoa</taxon>
        <taxon>Arthropoda</taxon>
        <taxon>Chelicerata</taxon>
        <taxon>Arachnida</taxon>
        <taxon>Araneae</taxon>
        <taxon>Araneomorphae</taxon>
        <taxon>Entelegynae</taxon>
        <taxon>Araneoidea</taxon>
        <taxon>Nephilidae</taxon>
        <taxon>Nephila</taxon>
    </lineage>
</organism>
<evidence type="ECO:0000313" key="3">
    <source>
        <dbReference type="Proteomes" id="UP000887013"/>
    </source>
</evidence>
<protein>
    <submittedName>
        <fullName evidence="1">Uncharacterized protein</fullName>
    </submittedName>
</protein>
<evidence type="ECO:0000313" key="1">
    <source>
        <dbReference type="EMBL" id="GFS72545.1"/>
    </source>
</evidence>
<accession>A0A8X6MQK4</accession>
<name>A0A8X6MQK4_NEPPI</name>
<evidence type="ECO:0000313" key="2">
    <source>
        <dbReference type="EMBL" id="GFS72549.1"/>
    </source>
</evidence>
<keyword evidence="3" id="KW-1185">Reference proteome</keyword>
<comment type="caution">
    <text evidence="1">The sequence shown here is derived from an EMBL/GenBank/DDBJ whole genome shotgun (WGS) entry which is preliminary data.</text>
</comment>
<gene>
    <name evidence="1" type="ORF">NPIL_485231</name>
    <name evidence="2" type="ORF">NPIL_485251</name>
</gene>
<reference evidence="1" key="1">
    <citation type="submission" date="2020-08" db="EMBL/GenBank/DDBJ databases">
        <title>Multicomponent nature underlies the extraordinary mechanical properties of spider dragline silk.</title>
        <authorList>
            <person name="Kono N."/>
            <person name="Nakamura H."/>
            <person name="Mori M."/>
            <person name="Yoshida Y."/>
            <person name="Ohtoshi R."/>
            <person name="Malay A.D."/>
            <person name="Moran D.A.P."/>
            <person name="Tomita M."/>
            <person name="Numata K."/>
            <person name="Arakawa K."/>
        </authorList>
    </citation>
    <scope>NUCLEOTIDE SEQUENCE</scope>
</reference>
<sequence>MEPPLFQRRIRFGIRYFAGREPLRKKWPNGTENFRSGTLAIWYMLFSRQHTGSQGNKQTKQWSAALPCYGSAVLAKRQWCRKFSKGSQSRNLV</sequence>
<dbReference type="Proteomes" id="UP000887013">
    <property type="component" value="Unassembled WGS sequence"/>
</dbReference>
<dbReference type="EMBL" id="BMAW01095915">
    <property type="protein sequence ID" value="GFS72549.1"/>
    <property type="molecule type" value="Genomic_DNA"/>
</dbReference>
<proteinExistence type="predicted"/>
<dbReference type="AlphaFoldDB" id="A0A8X6MQK4"/>